<dbReference type="Pfam" id="PF08159">
    <property type="entry name" value="NUC153"/>
    <property type="match status" value="1"/>
</dbReference>
<keyword evidence="11" id="KW-1185">Reference proteome</keyword>
<dbReference type="InterPro" id="IPR056550">
    <property type="entry name" value="NOL10_2nd"/>
</dbReference>
<feature type="region of interest" description="Disordered" evidence="6">
    <location>
        <begin position="516"/>
        <end position="806"/>
    </location>
</feature>
<feature type="domain" description="Nucleolar protein 10-like N-terminal" evidence="9">
    <location>
        <begin position="19"/>
        <end position="402"/>
    </location>
</feature>
<feature type="compositionally biased region" description="Acidic residues" evidence="6">
    <location>
        <begin position="651"/>
        <end position="665"/>
    </location>
</feature>
<protein>
    <recommendedName>
        <fullName evidence="12">NUC153 domain-containing protein</fullName>
    </recommendedName>
</protein>
<dbReference type="Pfam" id="PF23097">
    <property type="entry name" value="NOL10_2nd"/>
    <property type="match status" value="1"/>
</dbReference>
<dbReference type="RefSeq" id="XP_069200352.1">
    <property type="nucleotide sequence ID" value="XM_069344936.1"/>
</dbReference>
<dbReference type="InterPro" id="IPR012580">
    <property type="entry name" value="NUC153"/>
</dbReference>
<dbReference type="EMBL" id="JBFMKM010000009">
    <property type="protein sequence ID" value="KAL1304077.1"/>
    <property type="molecule type" value="Genomic_DNA"/>
</dbReference>
<feature type="compositionally biased region" description="Polar residues" evidence="6">
    <location>
        <begin position="711"/>
        <end position="722"/>
    </location>
</feature>
<evidence type="ECO:0000259" key="9">
    <source>
        <dbReference type="Pfam" id="PF23098"/>
    </source>
</evidence>
<feature type="compositionally biased region" description="Acidic residues" evidence="6">
    <location>
        <begin position="560"/>
        <end position="572"/>
    </location>
</feature>
<dbReference type="InterPro" id="IPR040382">
    <property type="entry name" value="NOL10/Enp2"/>
</dbReference>
<dbReference type="Pfam" id="PF23098">
    <property type="entry name" value="Beta-prop_NOL10_N"/>
    <property type="match status" value="1"/>
</dbReference>
<sequence length="806" mass="89739">MKLTNASTVPVYTISGSSTARPLPEWLARKRKRSLKQDVEYANRIELLQDFEFEEASQCVRVSEDGNWVMSTGTYKPQIHTHYLPHLSLSYARHTNTVNDTFILLSSDYSKSLHLQTDRSLEFHTPGGLHYTARIPRYGRDLKFNRRNAEALVPAVGVNADGMGEVYRLNLEVGRFMKSYEIDVGGDDFSSMGGGALQGGINVGSVNTAAVAENSHNLLAFGTSVGTVEFWDSRSRSRVGLLRQPQNAFASSLDADSRSEITAMDFHASGLNLATGDSNGIVQLYDLRSPIPLLTKDQGYGYPIQTLKYLTPATRSASAVSTEKIMSSDKRIIKLWDKETGDPWTSVEPAVDLNHVEWCPDSGMLLTANEGRQQHAFFIPQLGPAPKWCAFLDNLVEEMAEDAQDPNAYNSSGLASATGAVYDNFKFLSTQQLRELNLDHLIGTTSLLRPYMHGYFVAQKLYEQARLISNPEMFEQARAKSIQEKIDKERESRIRGTKKGIKVKVNRKLAEKMAAREEANEQRKARRVLRQGGDEPTQDQDEEMADADADDKLSQAKGSDEEEEEEEGEEAEDKPTKGLMADPRFSKLFQDEDFEIDEYSHEFALQNPSSIPQDKHSSSSTTKPRGLTAVEQDALDRETRRARKHSSDSESSSEDDDDDDDDEENLTARQRQRTLKSSDANEINKNRISSTSYKKAGHKTQGSGPRGPQMRVSSSNPSANKQQNRKDRSFGSLAAGLSQQRNNDAQRVRKGGVVGEKEISFAPAATQKRKFERRDGGSVGGNGDNGRSVSRGKERRSASGNVFRRM</sequence>
<keyword evidence="4" id="KW-0677">Repeat</keyword>
<gene>
    <name evidence="10" type="ORF">AAFC00_000512</name>
</gene>
<feature type="compositionally biased region" description="Polar residues" evidence="6">
    <location>
        <begin position="675"/>
        <end position="693"/>
    </location>
</feature>
<dbReference type="InterPro" id="IPR056551">
    <property type="entry name" value="Beta-prop_NOL10_N"/>
</dbReference>
<keyword evidence="3" id="KW-0853">WD repeat</keyword>
<name>A0ABR3PD37_9PEZI</name>
<keyword evidence="5" id="KW-0539">Nucleus</keyword>
<dbReference type="GeneID" id="95974215"/>
<dbReference type="SUPFAM" id="SSF50978">
    <property type="entry name" value="WD40 repeat-like"/>
    <property type="match status" value="1"/>
</dbReference>
<evidence type="ECO:0000259" key="7">
    <source>
        <dbReference type="Pfam" id="PF08159"/>
    </source>
</evidence>
<dbReference type="PANTHER" id="PTHR14927">
    <property type="entry name" value="NUCLEOLAR PROTEIN 10"/>
    <property type="match status" value="1"/>
</dbReference>
<evidence type="ECO:0008006" key="12">
    <source>
        <dbReference type="Google" id="ProtNLM"/>
    </source>
</evidence>
<dbReference type="Gene3D" id="2.130.10.10">
    <property type="entry name" value="YVTN repeat-like/Quinoprotein amine dehydrogenase"/>
    <property type="match status" value="1"/>
</dbReference>
<feature type="compositionally biased region" description="Polar residues" evidence="6">
    <location>
        <begin position="606"/>
        <end position="623"/>
    </location>
</feature>
<evidence type="ECO:0000256" key="1">
    <source>
        <dbReference type="ARBA" id="ARBA00004604"/>
    </source>
</evidence>
<evidence type="ECO:0000256" key="6">
    <source>
        <dbReference type="SAM" id="MobiDB-lite"/>
    </source>
</evidence>
<reference evidence="10 11" key="1">
    <citation type="submission" date="2024-07" db="EMBL/GenBank/DDBJ databases">
        <title>Draft sequence of the Neodothiora populina.</title>
        <authorList>
            <person name="Drown D.D."/>
            <person name="Schuette U.S."/>
            <person name="Buechlein A.B."/>
            <person name="Rusch D.R."/>
            <person name="Winton L.W."/>
            <person name="Adams G.A."/>
        </authorList>
    </citation>
    <scope>NUCLEOTIDE SEQUENCE [LARGE SCALE GENOMIC DNA]</scope>
    <source>
        <strain evidence="10 11">CPC 39397</strain>
    </source>
</reference>
<comment type="similarity">
    <text evidence="2">Belongs to the WD repeat NOL10/ENP2 family.</text>
</comment>
<dbReference type="InterPro" id="IPR036322">
    <property type="entry name" value="WD40_repeat_dom_sf"/>
</dbReference>
<evidence type="ECO:0000313" key="10">
    <source>
        <dbReference type="EMBL" id="KAL1304077.1"/>
    </source>
</evidence>
<comment type="subcellular location">
    <subcellularLocation>
        <location evidence="1">Nucleus</location>
        <location evidence="1">Nucleolus</location>
    </subcellularLocation>
</comment>
<feature type="domain" description="NUC153" evidence="7">
    <location>
        <begin position="582"/>
        <end position="609"/>
    </location>
</feature>
<comment type="caution">
    <text evidence="10">The sequence shown here is derived from an EMBL/GenBank/DDBJ whole genome shotgun (WGS) entry which is preliminary data.</text>
</comment>
<evidence type="ECO:0000256" key="5">
    <source>
        <dbReference type="ARBA" id="ARBA00023242"/>
    </source>
</evidence>
<evidence type="ECO:0000256" key="4">
    <source>
        <dbReference type="ARBA" id="ARBA00022737"/>
    </source>
</evidence>
<evidence type="ECO:0000259" key="8">
    <source>
        <dbReference type="Pfam" id="PF23097"/>
    </source>
</evidence>
<feature type="compositionally biased region" description="Acidic residues" evidence="6">
    <location>
        <begin position="536"/>
        <end position="549"/>
    </location>
</feature>
<evidence type="ECO:0000256" key="3">
    <source>
        <dbReference type="ARBA" id="ARBA00022574"/>
    </source>
</evidence>
<dbReference type="PANTHER" id="PTHR14927:SF0">
    <property type="entry name" value="NUCLEOLAR PROTEIN 10"/>
    <property type="match status" value="1"/>
</dbReference>
<proteinExistence type="inferred from homology"/>
<evidence type="ECO:0000313" key="11">
    <source>
        <dbReference type="Proteomes" id="UP001562354"/>
    </source>
</evidence>
<evidence type="ECO:0000256" key="2">
    <source>
        <dbReference type="ARBA" id="ARBA00005264"/>
    </source>
</evidence>
<feature type="domain" description="Nucleolar protein 10-like second" evidence="8">
    <location>
        <begin position="421"/>
        <end position="470"/>
    </location>
</feature>
<accession>A0ABR3PD37</accession>
<dbReference type="InterPro" id="IPR015943">
    <property type="entry name" value="WD40/YVTN_repeat-like_dom_sf"/>
</dbReference>
<dbReference type="Proteomes" id="UP001562354">
    <property type="component" value="Unassembled WGS sequence"/>
</dbReference>
<organism evidence="10 11">
    <name type="scientific">Neodothiora populina</name>
    <dbReference type="NCBI Taxonomy" id="2781224"/>
    <lineage>
        <taxon>Eukaryota</taxon>
        <taxon>Fungi</taxon>
        <taxon>Dikarya</taxon>
        <taxon>Ascomycota</taxon>
        <taxon>Pezizomycotina</taxon>
        <taxon>Dothideomycetes</taxon>
        <taxon>Dothideomycetidae</taxon>
        <taxon>Dothideales</taxon>
        <taxon>Dothioraceae</taxon>
        <taxon>Neodothiora</taxon>
    </lineage>
</organism>